<gene>
    <name evidence="2" type="ORF">PAECIP111893_03130</name>
</gene>
<protein>
    <submittedName>
        <fullName evidence="2">Uncharacterized protein</fullName>
    </submittedName>
</protein>
<keyword evidence="3" id="KW-1185">Reference proteome</keyword>
<evidence type="ECO:0000313" key="2">
    <source>
        <dbReference type="EMBL" id="CAH1210064.1"/>
    </source>
</evidence>
<proteinExistence type="predicted"/>
<evidence type="ECO:0000256" key="1">
    <source>
        <dbReference type="SAM" id="SignalP"/>
    </source>
</evidence>
<reference evidence="2" key="1">
    <citation type="submission" date="2022-01" db="EMBL/GenBank/DDBJ databases">
        <authorList>
            <person name="Criscuolo A."/>
        </authorList>
    </citation>
    <scope>NUCLEOTIDE SEQUENCE</scope>
    <source>
        <strain evidence="2">CIP111893</strain>
    </source>
</reference>
<sequence>MRICAAVLLCLLLCTGCELELAPNFTERGDSLHEGVSANVYPLSGSVSKEVYELKRSDRTPFSPKGTGLKNVSPEE</sequence>
<feature type="chain" id="PRO_5045430086" evidence="1">
    <location>
        <begin position="20"/>
        <end position="76"/>
    </location>
</feature>
<feature type="signal peptide" evidence="1">
    <location>
        <begin position="1"/>
        <end position="19"/>
    </location>
</feature>
<keyword evidence="1" id="KW-0732">Signal</keyword>
<accession>A0ABM9CEQ1</accession>
<dbReference type="RefSeq" id="WP_236343479.1">
    <property type="nucleotide sequence ID" value="NZ_CAKMMF010000017.1"/>
</dbReference>
<dbReference type="Proteomes" id="UP000838686">
    <property type="component" value="Unassembled WGS sequence"/>
</dbReference>
<organism evidence="2 3">
    <name type="scientific">Paenibacillus plantiphilus</name>
    <dbReference type="NCBI Taxonomy" id="2905650"/>
    <lineage>
        <taxon>Bacteria</taxon>
        <taxon>Bacillati</taxon>
        <taxon>Bacillota</taxon>
        <taxon>Bacilli</taxon>
        <taxon>Bacillales</taxon>
        <taxon>Paenibacillaceae</taxon>
        <taxon>Paenibacillus</taxon>
    </lineage>
</organism>
<comment type="caution">
    <text evidence="2">The sequence shown here is derived from an EMBL/GenBank/DDBJ whole genome shotgun (WGS) entry which is preliminary data.</text>
</comment>
<name>A0ABM9CEQ1_9BACL</name>
<evidence type="ECO:0000313" key="3">
    <source>
        <dbReference type="Proteomes" id="UP000838686"/>
    </source>
</evidence>
<dbReference type="EMBL" id="CAKMMF010000017">
    <property type="protein sequence ID" value="CAH1210064.1"/>
    <property type="molecule type" value="Genomic_DNA"/>
</dbReference>